<dbReference type="InterPro" id="IPR036217">
    <property type="entry name" value="MethylDNA_cys_MeTrfase_DNAb"/>
</dbReference>
<reference evidence="11" key="1">
    <citation type="journal article" date="2014" name="Genome Announc.">
        <title>Draft genome sequences of the altered schaedler flora, a defined bacterial community from gnotobiotic mice.</title>
        <authorList>
            <person name="Wannemuehler M.J."/>
            <person name="Overstreet A.M."/>
            <person name="Ward D.V."/>
            <person name="Phillips G.J."/>
        </authorList>
    </citation>
    <scope>NUCLEOTIDE SEQUENCE</scope>
    <source>
        <strain evidence="11">ASF457</strain>
    </source>
</reference>
<evidence type="ECO:0000256" key="6">
    <source>
        <dbReference type="ARBA" id="ARBA00022763"/>
    </source>
</evidence>
<comment type="catalytic activity">
    <reaction evidence="8">
        <text>a 6-O-methyl-2'-deoxyguanosine in DNA + L-cysteinyl-[protein] = S-methyl-L-cysteinyl-[protein] + a 2'-deoxyguanosine in DNA</text>
        <dbReference type="Rhea" id="RHEA:24000"/>
        <dbReference type="Rhea" id="RHEA-COMP:10131"/>
        <dbReference type="Rhea" id="RHEA-COMP:10132"/>
        <dbReference type="Rhea" id="RHEA-COMP:11367"/>
        <dbReference type="Rhea" id="RHEA-COMP:11368"/>
        <dbReference type="ChEBI" id="CHEBI:29950"/>
        <dbReference type="ChEBI" id="CHEBI:82612"/>
        <dbReference type="ChEBI" id="CHEBI:85445"/>
        <dbReference type="ChEBI" id="CHEBI:85448"/>
        <dbReference type="EC" id="2.1.1.63"/>
    </reaction>
</comment>
<accession>V2QAT4</accession>
<dbReference type="SUPFAM" id="SSF46767">
    <property type="entry name" value="Methylated DNA-protein cysteine methyltransferase, C-terminal domain"/>
    <property type="match status" value="1"/>
</dbReference>
<evidence type="ECO:0000259" key="9">
    <source>
        <dbReference type="Pfam" id="PF01035"/>
    </source>
</evidence>
<dbReference type="KEGG" id="msch:N508_000370"/>
<evidence type="ECO:0000256" key="5">
    <source>
        <dbReference type="ARBA" id="ARBA00022679"/>
    </source>
</evidence>
<dbReference type="Gene3D" id="3.30.160.70">
    <property type="entry name" value="Methylated DNA-protein cysteine methyltransferase domain"/>
    <property type="match status" value="1"/>
</dbReference>
<dbReference type="Proteomes" id="UP000017429">
    <property type="component" value="Chromosome"/>
</dbReference>
<dbReference type="InterPro" id="IPR036388">
    <property type="entry name" value="WH-like_DNA-bd_sf"/>
</dbReference>
<dbReference type="InterPro" id="IPR008332">
    <property type="entry name" value="MethylG_MeTrfase_N"/>
</dbReference>
<keyword evidence="12" id="KW-1185">Reference proteome</keyword>
<name>V2QAT4_9BACT</name>
<feature type="domain" description="Methylguanine DNA methyltransferase ribonuclease-like" evidence="10">
    <location>
        <begin position="3"/>
        <end position="68"/>
    </location>
</feature>
<dbReference type="PANTHER" id="PTHR10815">
    <property type="entry name" value="METHYLATED-DNA--PROTEIN-CYSTEINE METHYLTRANSFERASE"/>
    <property type="match status" value="1"/>
</dbReference>
<evidence type="ECO:0000259" key="10">
    <source>
        <dbReference type="Pfam" id="PF02870"/>
    </source>
</evidence>
<dbReference type="GO" id="GO:0006281">
    <property type="term" value="P:DNA repair"/>
    <property type="evidence" value="ECO:0007669"/>
    <property type="project" value="UniProtKB-KW"/>
</dbReference>
<dbReference type="InterPro" id="IPR036631">
    <property type="entry name" value="MGMT_N_sf"/>
</dbReference>
<evidence type="ECO:0000313" key="12">
    <source>
        <dbReference type="Proteomes" id="UP000017429"/>
    </source>
</evidence>
<gene>
    <name evidence="11" type="primary">ogt</name>
    <name evidence="11" type="ORF">N508_000370</name>
</gene>
<dbReference type="EMBL" id="CP097562">
    <property type="protein sequence ID" value="USF23312.1"/>
    <property type="molecule type" value="Genomic_DNA"/>
</dbReference>
<comment type="catalytic activity">
    <reaction evidence="1">
        <text>a 4-O-methyl-thymidine in DNA + L-cysteinyl-[protein] = a thymidine in DNA + S-methyl-L-cysteinyl-[protein]</text>
        <dbReference type="Rhea" id="RHEA:53428"/>
        <dbReference type="Rhea" id="RHEA-COMP:10131"/>
        <dbReference type="Rhea" id="RHEA-COMP:10132"/>
        <dbReference type="Rhea" id="RHEA-COMP:13555"/>
        <dbReference type="Rhea" id="RHEA-COMP:13556"/>
        <dbReference type="ChEBI" id="CHEBI:29950"/>
        <dbReference type="ChEBI" id="CHEBI:82612"/>
        <dbReference type="ChEBI" id="CHEBI:137386"/>
        <dbReference type="ChEBI" id="CHEBI:137387"/>
        <dbReference type="EC" id="2.1.1.63"/>
    </reaction>
</comment>
<dbReference type="InterPro" id="IPR014048">
    <property type="entry name" value="MethylDNA_cys_MeTrfase_DNA-bd"/>
</dbReference>
<organism evidence="11 12">
    <name type="scientific">Mucispirillum schaedleri ASF457</name>
    <dbReference type="NCBI Taxonomy" id="1379858"/>
    <lineage>
        <taxon>Bacteria</taxon>
        <taxon>Pseudomonadati</taxon>
        <taxon>Deferribacterota</taxon>
        <taxon>Deferribacteres</taxon>
        <taxon>Deferribacterales</taxon>
        <taxon>Mucispirillaceae</taxon>
        <taxon>Mucispirillum</taxon>
    </lineage>
</organism>
<evidence type="ECO:0000256" key="7">
    <source>
        <dbReference type="ARBA" id="ARBA00023204"/>
    </source>
</evidence>
<keyword evidence="4 11" id="KW-0489">Methyltransferase</keyword>
<protein>
    <recommendedName>
        <fullName evidence="3">methylated-DNA--[protein]-cysteine S-methyltransferase</fullName>
        <ecNumber evidence="3">2.1.1.63</ecNumber>
    </recommendedName>
</protein>
<dbReference type="Gene3D" id="1.10.10.10">
    <property type="entry name" value="Winged helix-like DNA-binding domain superfamily/Winged helix DNA-binding domain"/>
    <property type="match status" value="1"/>
</dbReference>
<sequence length="156" mass="18132">MKLYYYTYKTIIGNLNITSDNFYIRYISFGKYHQYNNMFKETEIINNAFMQIDEYLNGRRKIFSINIKYEGTLFQQKVWKALLNIPYGSIISYKELAEKVFSPKAYRAAGSACGQNPLPVIIPCHRVIHSNGSISGYAFGKEIKTFLLNLEKNSHI</sequence>
<keyword evidence="7" id="KW-0234">DNA repair</keyword>
<reference evidence="11" key="2">
    <citation type="submission" date="2022-05" db="EMBL/GenBank/DDBJ databases">
        <authorList>
            <person name="Proctor A.L."/>
            <person name="Phillips G.J."/>
            <person name="Wannemuehler M.J."/>
        </authorList>
    </citation>
    <scope>NUCLEOTIDE SEQUENCE</scope>
    <source>
        <strain evidence="11">ASF457</strain>
    </source>
</reference>
<keyword evidence="5 11" id="KW-0808">Transferase</keyword>
<evidence type="ECO:0000256" key="1">
    <source>
        <dbReference type="ARBA" id="ARBA00001286"/>
    </source>
</evidence>
<feature type="domain" description="Methylated-DNA-[protein]-cysteine S-methyltransferase DNA binding" evidence="9">
    <location>
        <begin position="74"/>
        <end position="152"/>
    </location>
</feature>
<dbReference type="RefSeq" id="WP_023276380.1">
    <property type="nucleotide sequence ID" value="NZ_CP097562.1"/>
</dbReference>
<dbReference type="FunFam" id="1.10.10.10:FF:000214">
    <property type="entry name" value="Methylated-DNA--protein-cysteine methyltransferase"/>
    <property type="match status" value="1"/>
</dbReference>
<proteinExistence type="inferred from homology"/>
<evidence type="ECO:0000256" key="3">
    <source>
        <dbReference type="ARBA" id="ARBA00011918"/>
    </source>
</evidence>
<dbReference type="PROSITE" id="PS00374">
    <property type="entry name" value="MGMT"/>
    <property type="match status" value="1"/>
</dbReference>
<dbReference type="AlphaFoldDB" id="V2QAT4"/>
<dbReference type="Pfam" id="PF01035">
    <property type="entry name" value="DNA_binding_1"/>
    <property type="match status" value="1"/>
</dbReference>
<dbReference type="EC" id="2.1.1.63" evidence="3"/>
<dbReference type="PANTHER" id="PTHR10815:SF13">
    <property type="entry name" value="METHYLATED-DNA--PROTEIN-CYSTEINE METHYLTRANSFERASE"/>
    <property type="match status" value="1"/>
</dbReference>
<dbReference type="GO" id="GO:0032259">
    <property type="term" value="P:methylation"/>
    <property type="evidence" value="ECO:0007669"/>
    <property type="project" value="UniProtKB-KW"/>
</dbReference>
<dbReference type="OrthoDB" id="9802228at2"/>
<dbReference type="CDD" id="cd06445">
    <property type="entry name" value="ATase"/>
    <property type="match status" value="1"/>
</dbReference>
<reference evidence="11" key="3">
    <citation type="submission" date="2022-06" db="EMBL/GenBank/DDBJ databases">
        <title>Resources to Facilitate Use of the Altered Schaedler Flora (ASF) Mouse Model to Study Microbiome Function.</title>
        <authorList>
            <person name="Proctor A."/>
            <person name="Parvinroo S."/>
            <person name="Richie T."/>
            <person name="Jia X."/>
            <person name="Lee S.T.M."/>
            <person name="Karp P.D."/>
            <person name="Paley S."/>
            <person name="Kostic A.D."/>
            <person name="Pierre J.F."/>
            <person name="Wannemuehler M.J."/>
            <person name="Phillips G.J."/>
        </authorList>
    </citation>
    <scope>NUCLEOTIDE SEQUENCE</scope>
    <source>
        <strain evidence="11">ASF457</strain>
    </source>
</reference>
<evidence type="ECO:0000256" key="4">
    <source>
        <dbReference type="ARBA" id="ARBA00022603"/>
    </source>
</evidence>
<evidence type="ECO:0000313" key="11">
    <source>
        <dbReference type="EMBL" id="USF23312.1"/>
    </source>
</evidence>
<dbReference type="GO" id="GO:0003908">
    <property type="term" value="F:methylated-DNA-[protein]-cysteine S-methyltransferase activity"/>
    <property type="evidence" value="ECO:0007669"/>
    <property type="project" value="UniProtKB-EC"/>
</dbReference>
<comment type="similarity">
    <text evidence="2">Belongs to the MGMT family.</text>
</comment>
<dbReference type="Pfam" id="PF02870">
    <property type="entry name" value="Methyltransf_1N"/>
    <property type="match status" value="1"/>
</dbReference>
<evidence type="ECO:0000256" key="2">
    <source>
        <dbReference type="ARBA" id="ARBA00008711"/>
    </source>
</evidence>
<dbReference type="NCBIfam" id="TIGR00589">
    <property type="entry name" value="ogt"/>
    <property type="match status" value="1"/>
</dbReference>
<dbReference type="InterPro" id="IPR001497">
    <property type="entry name" value="MethylDNA_cys_MeTrfase_AS"/>
</dbReference>
<dbReference type="eggNOG" id="COG0350">
    <property type="taxonomic scope" value="Bacteria"/>
</dbReference>
<evidence type="ECO:0000256" key="8">
    <source>
        <dbReference type="ARBA" id="ARBA00049348"/>
    </source>
</evidence>
<dbReference type="SUPFAM" id="SSF53155">
    <property type="entry name" value="Methylated DNA-protein cysteine methyltransferase domain"/>
    <property type="match status" value="1"/>
</dbReference>
<keyword evidence="6" id="KW-0227">DNA damage</keyword>